<accession>A0A849SLB6</accession>
<evidence type="ECO:0000256" key="5">
    <source>
        <dbReference type="ARBA" id="ARBA00022989"/>
    </source>
</evidence>
<dbReference type="GO" id="GO:0005737">
    <property type="term" value="C:cytoplasm"/>
    <property type="evidence" value="ECO:0007669"/>
    <property type="project" value="UniProtKB-ARBA"/>
</dbReference>
<dbReference type="PANTHER" id="PTHR45665:SF9">
    <property type="entry name" value="AQUAPORIN-8"/>
    <property type="match status" value="1"/>
</dbReference>
<dbReference type="CDD" id="cd00333">
    <property type="entry name" value="MIP"/>
    <property type="match status" value="1"/>
</dbReference>
<dbReference type="InterPro" id="IPR000425">
    <property type="entry name" value="MIP"/>
</dbReference>
<dbReference type="AlphaFoldDB" id="A0A849SLB6"/>
<feature type="transmembrane region" description="Helical" evidence="8">
    <location>
        <begin position="200"/>
        <end position="217"/>
    </location>
</feature>
<keyword evidence="2 7" id="KW-0813">Transport</keyword>
<dbReference type="GO" id="GO:0019755">
    <property type="term" value="P:one-carbon compound transport"/>
    <property type="evidence" value="ECO:0007669"/>
    <property type="project" value="UniProtKB-ARBA"/>
</dbReference>
<keyword evidence="5 8" id="KW-1133">Transmembrane helix</keyword>
<dbReference type="GO" id="GO:0012505">
    <property type="term" value="C:endomembrane system"/>
    <property type="evidence" value="ECO:0007669"/>
    <property type="project" value="UniProtKB-SubCell"/>
</dbReference>
<feature type="transmembrane region" description="Helical" evidence="8">
    <location>
        <begin position="43"/>
        <end position="65"/>
    </location>
</feature>
<dbReference type="InterPro" id="IPR023271">
    <property type="entry name" value="Aquaporin-like"/>
</dbReference>
<dbReference type="Proteomes" id="UP000580839">
    <property type="component" value="Unassembled WGS sequence"/>
</dbReference>
<comment type="caution">
    <text evidence="9">The sequence shown here is derived from an EMBL/GenBank/DDBJ whole genome shotgun (WGS) entry which is preliminary data.</text>
</comment>
<dbReference type="PRINTS" id="PR00783">
    <property type="entry name" value="MINTRINSICP"/>
</dbReference>
<dbReference type="EMBL" id="JABFRW010000008">
    <property type="protein sequence ID" value="NOT32705.1"/>
    <property type="molecule type" value="Genomic_DNA"/>
</dbReference>
<protein>
    <submittedName>
        <fullName evidence="9">Aquaporin</fullName>
    </submittedName>
</protein>
<proteinExistence type="inferred from homology"/>
<reference evidence="9 10" key="1">
    <citation type="submission" date="2020-04" db="EMBL/GenBank/DDBJ databases">
        <title>Metagenomic profiling of ammonia- and methane-oxidizing microorganisms in a Dutch drinking water treatment plant.</title>
        <authorList>
            <person name="Poghosyan L."/>
            <person name="Leucker S."/>
        </authorList>
    </citation>
    <scope>NUCLEOTIDE SEQUENCE [LARGE SCALE GENOMIC DNA]</scope>
    <source>
        <strain evidence="9">S-RSF-IL-03</strain>
    </source>
</reference>
<dbReference type="GO" id="GO:0016020">
    <property type="term" value="C:membrane"/>
    <property type="evidence" value="ECO:0007669"/>
    <property type="project" value="InterPro"/>
</dbReference>
<feature type="transmembrane region" description="Helical" evidence="8">
    <location>
        <begin position="86"/>
        <end position="111"/>
    </location>
</feature>
<sequence>MDQGFKSYWAEFLGTFTLCFLGQGAICANELLGADGPGLLGIAVAHGLALAVMISALGATSGAHFNPAVTLGFVATGRQKLGSGMIYIVAQLIGAVFASWLLTLIFPPAVWQVVRLGAAGLAPELAPHQGVIAEIVMTFLLVTAVWGTAVDPRGPKIGGFAIGLVVLGDILVGGPLTGAAMNPARAFGPAVIAGAWELHWIWWLGPIAGGVLAARLYHVGVLSGRRD</sequence>
<dbReference type="PROSITE" id="PS00221">
    <property type="entry name" value="MIP"/>
    <property type="match status" value="1"/>
</dbReference>
<dbReference type="GO" id="GO:0015250">
    <property type="term" value="F:water channel activity"/>
    <property type="evidence" value="ECO:0007669"/>
    <property type="project" value="TreeGrafter"/>
</dbReference>
<dbReference type="PANTHER" id="PTHR45665">
    <property type="entry name" value="AQUAPORIN-8"/>
    <property type="match status" value="1"/>
</dbReference>
<evidence type="ECO:0000256" key="2">
    <source>
        <dbReference type="ARBA" id="ARBA00022448"/>
    </source>
</evidence>
<evidence type="ECO:0000256" key="6">
    <source>
        <dbReference type="ARBA" id="ARBA00023136"/>
    </source>
</evidence>
<evidence type="ECO:0000313" key="9">
    <source>
        <dbReference type="EMBL" id="NOT32705.1"/>
    </source>
</evidence>
<dbReference type="InterPro" id="IPR022357">
    <property type="entry name" value="MIP_CS"/>
</dbReference>
<evidence type="ECO:0000256" key="8">
    <source>
        <dbReference type="SAM" id="Phobius"/>
    </source>
</evidence>
<organism evidence="9 10">
    <name type="scientific">Eiseniibacteriota bacterium</name>
    <dbReference type="NCBI Taxonomy" id="2212470"/>
    <lineage>
        <taxon>Bacteria</taxon>
        <taxon>Candidatus Eiseniibacteriota</taxon>
    </lineage>
</organism>
<keyword evidence="6 8" id="KW-0472">Membrane</keyword>
<evidence type="ECO:0000313" key="10">
    <source>
        <dbReference type="Proteomes" id="UP000580839"/>
    </source>
</evidence>
<comment type="subcellular location">
    <subcellularLocation>
        <location evidence="1">Endomembrane system</location>
        <topology evidence="1">Multi-pass membrane protein</topology>
    </subcellularLocation>
</comment>
<keyword evidence="4" id="KW-0677">Repeat</keyword>
<keyword evidence="3 7" id="KW-0812">Transmembrane</keyword>
<evidence type="ECO:0000256" key="1">
    <source>
        <dbReference type="ARBA" id="ARBA00004127"/>
    </source>
</evidence>
<dbReference type="Pfam" id="PF00230">
    <property type="entry name" value="MIP"/>
    <property type="match status" value="1"/>
</dbReference>
<name>A0A849SLB6_UNCEI</name>
<comment type="similarity">
    <text evidence="7">Belongs to the MIP/aquaporin (TC 1.A.8) family.</text>
</comment>
<evidence type="ECO:0000256" key="4">
    <source>
        <dbReference type="ARBA" id="ARBA00022737"/>
    </source>
</evidence>
<evidence type="ECO:0000256" key="7">
    <source>
        <dbReference type="RuleBase" id="RU000477"/>
    </source>
</evidence>
<feature type="transmembrane region" description="Helical" evidence="8">
    <location>
        <begin position="157"/>
        <end position="180"/>
    </location>
</feature>
<evidence type="ECO:0000256" key="3">
    <source>
        <dbReference type="ARBA" id="ARBA00022692"/>
    </source>
</evidence>
<gene>
    <name evidence="9" type="ORF">HOP12_00880</name>
</gene>
<dbReference type="SUPFAM" id="SSF81338">
    <property type="entry name" value="Aquaporin-like"/>
    <property type="match status" value="1"/>
</dbReference>
<dbReference type="InterPro" id="IPR034294">
    <property type="entry name" value="Aquaporin_transptr"/>
</dbReference>
<feature type="transmembrane region" description="Helical" evidence="8">
    <location>
        <begin position="131"/>
        <end position="150"/>
    </location>
</feature>
<dbReference type="Gene3D" id="1.20.1080.10">
    <property type="entry name" value="Glycerol uptake facilitator protein"/>
    <property type="match status" value="1"/>
</dbReference>